<evidence type="ECO:0000256" key="2">
    <source>
        <dbReference type="ARBA" id="ARBA00013457"/>
    </source>
</evidence>
<evidence type="ECO:0000256" key="5">
    <source>
        <dbReference type="ARBA" id="ARBA00023002"/>
    </source>
</evidence>
<name>A0A7X8C1R8_9LACT</name>
<dbReference type="RefSeq" id="WP_276645820.1">
    <property type="nucleotide sequence ID" value="NZ_JAAYSM010000024.1"/>
</dbReference>
<dbReference type="Pfam" id="PF03060">
    <property type="entry name" value="NMO"/>
    <property type="match status" value="1"/>
</dbReference>
<keyword evidence="3" id="KW-0285">Flavoprotein</keyword>
<keyword evidence="4" id="KW-0288">FMN</keyword>
<evidence type="ECO:0000256" key="1">
    <source>
        <dbReference type="ARBA" id="ARBA00003535"/>
    </source>
</evidence>
<evidence type="ECO:0000256" key="3">
    <source>
        <dbReference type="ARBA" id="ARBA00022630"/>
    </source>
</evidence>
<dbReference type="PANTHER" id="PTHR32332:SF20">
    <property type="entry name" value="2-NITROPROPANE DIOXYGENASE-LIKE PROTEIN"/>
    <property type="match status" value="1"/>
</dbReference>
<dbReference type="InterPro" id="IPR013785">
    <property type="entry name" value="Aldolase_TIM"/>
</dbReference>
<comment type="caution">
    <text evidence="6">The sequence shown here is derived from an EMBL/GenBank/DDBJ whole genome shotgun (WGS) entry which is preliminary data.</text>
</comment>
<accession>A0A7X8C1R8</accession>
<dbReference type="EMBL" id="JAAYSM010000024">
    <property type="protein sequence ID" value="NLJ17390.1"/>
    <property type="molecule type" value="Genomic_DNA"/>
</dbReference>
<proteinExistence type="predicted"/>
<organism evidence="6 7">
    <name type="scientific">Globicatella sulfidifaciens</name>
    <dbReference type="NCBI Taxonomy" id="136093"/>
    <lineage>
        <taxon>Bacteria</taxon>
        <taxon>Bacillati</taxon>
        <taxon>Bacillota</taxon>
        <taxon>Bacilli</taxon>
        <taxon>Lactobacillales</taxon>
        <taxon>Aerococcaceae</taxon>
        <taxon>Globicatella</taxon>
    </lineage>
</organism>
<dbReference type="SUPFAM" id="SSF51412">
    <property type="entry name" value="Inosine monophosphate dehydrogenase (IMPDH)"/>
    <property type="match status" value="1"/>
</dbReference>
<keyword evidence="6" id="KW-0503">Monooxygenase</keyword>
<gene>
    <name evidence="6" type="ORF">GX355_00860</name>
</gene>
<protein>
    <recommendedName>
        <fullName evidence="2">Probable nitronate monooxygenase</fullName>
    </recommendedName>
</protein>
<keyword evidence="5" id="KW-0560">Oxidoreductase</keyword>
<comment type="function">
    <text evidence="1">Nitronate monooxygenase that uses molecular oxygen to catalyze the oxidative denitrification of alkyl nitronates. Acts on propionate 3-nitronate (P3N), the presumed physiological substrate. Probably functions in the detoxification of P3N, a metabolic poison produced by plants and fungi as a defense mechanism.</text>
</comment>
<dbReference type="Proteomes" id="UP000541058">
    <property type="component" value="Unassembled WGS sequence"/>
</dbReference>
<dbReference type="AlphaFoldDB" id="A0A7X8C1R8"/>
<dbReference type="InterPro" id="IPR004136">
    <property type="entry name" value="NMO"/>
</dbReference>
<dbReference type="CDD" id="cd04730">
    <property type="entry name" value="NPD_like"/>
    <property type="match status" value="1"/>
</dbReference>
<evidence type="ECO:0000313" key="6">
    <source>
        <dbReference type="EMBL" id="NLJ17390.1"/>
    </source>
</evidence>
<evidence type="ECO:0000256" key="4">
    <source>
        <dbReference type="ARBA" id="ARBA00022643"/>
    </source>
</evidence>
<dbReference type="GO" id="GO:0018580">
    <property type="term" value="F:nitronate monooxygenase activity"/>
    <property type="evidence" value="ECO:0007669"/>
    <property type="project" value="InterPro"/>
</dbReference>
<dbReference type="PANTHER" id="PTHR32332">
    <property type="entry name" value="2-NITROPROPANE DIOXYGENASE"/>
    <property type="match status" value="1"/>
</dbReference>
<dbReference type="Gene3D" id="3.20.20.70">
    <property type="entry name" value="Aldolase class I"/>
    <property type="match status" value="1"/>
</dbReference>
<reference evidence="6 7" key="1">
    <citation type="journal article" date="2020" name="Biotechnol. Biofuels">
        <title>New insights from the biogas microbiome by comprehensive genome-resolved metagenomics of nearly 1600 species originating from multiple anaerobic digesters.</title>
        <authorList>
            <person name="Campanaro S."/>
            <person name="Treu L."/>
            <person name="Rodriguez-R L.M."/>
            <person name="Kovalovszki A."/>
            <person name="Ziels R.M."/>
            <person name="Maus I."/>
            <person name="Zhu X."/>
            <person name="Kougias P.G."/>
            <person name="Basile A."/>
            <person name="Luo G."/>
            <person name="Schluter A."/>
            <person name="Konstantinidis K.T."/>
            <person name="Angelidaki I."/>
        </authorList>
    </citation>
    <scope>NUCLEOTIDE SEQUENCE [LARGE SCALE GENOMIC DNA]</scope>
    <source>
        <strain evidence="6">AS23ysBPME_34</strain>
    </source>
</reference>
<evidence type="ECO:0000313" key="7">
    <source>
        <dbReference type="Proteomes" id="UP000541058"/>
    </source>
</evidence>
<sequence>MKTRLTEILGIEYPIVQGSMQYMSLAELAAAVSNAGGLGLVPAMAFPNGDELRKEIRKVRFLTDKPFGFNISLVPEVVIPEVILEYINILIEEKVPVIETSGQRPGNFIKPIKEAGIPIIHKVTSIKHALTAQADGADIITVIGTEGGGHPGLDQVAGSILWAKAAEELTVPVLAAGGIVDGKSMYAAMSLGVDGVLMATRFLASEEVVAPREYKELAITLPETATILTMKSLKNAMRVVRNKQAERILEAERNGATIKELMPLISGKASNIAMMEGRFDDAQLSVGQGIGRVREIKPAGEIVQEVMEDFYKTHEYMTALVKNNQLG</sequence>